<dbReference type="OrthoDB" id="67204at2759"/>
<reference evidence="2 3" key="1">
    <citation type="journal article" date="2013" name="PLoS Genet.">
        <title>Distinctive expansion of potential virulence genes in the genome of the oomycete fish pathogen Saprolegnia parasitica.</title>
        <authorList>
            <person name="Jiang R.H."/>
            <person name="de Bruijn I."/>
            <person name="Haas B.J."/>
            <person name="Belmonte R."/>
            <person name="Lobach L."/>
            <person name="Christie J."/>
            <person name="van den Ackerveken G."/>
            <person name="Bottin A."/>
            <person name="Bulone V."/>
            <person name="Diaz-Moreno S.M."/>
            <person name="Dumas B."/>
            <person name="Fan L."/>
            <person name="Gaulin E."/>
            <person name="Govers F."/>
            <person name="Grenville-Briggs L.J."/>
            <person name="Horner N.R."/>
            <person name="Levin J.Z."/>
            <person name="Mammella M."/>
            <person name="Meijer H.J."/>
            <person name="Morris P."/>
            <person name="Nusbaum C."/>
            <person name="Oome S."/>
            <person name="Phillips A.J."/>
            <person name="van Rooyen D."/>
            <person name="Rzeszutek E."/>
            <person name="Saraiva M."/>
            <person name="Secombes C.J."/>
            <person name="Seidl M.F."/>
            <person name="Snel B."/>
            <person name="Stassen J.H."/>
            <person name="Sykes S."/>
            <person name="Tripathy S."/>
            <person name="van den Berg H."/>
            <person name="Vega-Arreguin J.C."/>
            <person name="Wawra S."/>
            <person name="Young S.K."/>
            <person name="Zeng Q."/>
            <person name="Dieguez-Uribeondo J."/>
            <person name="Russ C."/>
            <person name="Tyler B.M."/>
            <person name="van West P."/>
        </authorList>
    </citation>
    <scope>NUCLEOTIDE SEQUENCE [LARGE SCALE GENOMIC DNA]</scope>
    <source>
        <strain evidence="2 3">CBS 223.65</strain>
    </source>
</reference>
<sequence length="368" mass="41712">MADELRKIKKREGSTRHQRKWRQKIVAEIEHLREQALSLEAEVQRRKTTTKTAAPLDPLAWRDVAESLRDESATSVHRNRALKLKHAQYVRLVSAMARWVQTASQPLVAAPRSRPTWRHTALLAEPMGRQLGVDWITTMLLHNTERMLDAHGVHGAANSTHMVDYSVNVTEADTFEYVWMATKHVDMSLGHARDLIRMWLHQYTTGGMWRKASSTLLDVELLSSLPRTTYCETNKLGPDEMVRFLSREFRSEHKSVFVGQNIHADECKPMPTTFRNRAFWYVLDRAGPNATKVQMLHVTSHLLSPAAEPLGLLQEGALMGCDLALVPEVDQLEKLTHHANRVAVKEVEGLAASFGHGAKMFGYTGAFR</sequence>
<proteinExistence type="predicted"/>
<organism evidence="2 3">
    <name type="scientific">Saprolegnia parasitica (strain CBS 223.65)</name>
    <dbReference type="NCBI Taxonomy" id="695850"/>
    <lineage>
        <taxon>Eukaryota</taxon>
        <taxon>Sar</taxon>
        <taxon>Stramenopiles</taxon>
        <taxon>Oomycota</taxon>
        <taxon>Saprolegniomycetes</taxon>
        <taxon>Saprolegniales</taxon>
        <taxon>Saprolegniaceae</taxon>
        <taxon>Saprolegnia</taxon>
    </lineage>
</organism>
<dbReference type="KEGG" id="spar:SPRG_09045"/>
<evidence type="ECO:0000313" key="2">
    <source>
        <dbReference type="EMBL" id="KDO25746.1"/>
    </source>
</evidence>
<dbReference type="OMA" id="NIHADEC"/>
<dbReference type="RefSeq" id="XP_012203555.1">
    <property type="nucleotide sequence ID" value="XM_012348165.1"/>
</dbReference>
<dbReference type="VEuPathDB" id="FungiDB:SPRG_09045"/>
<keyword evidence="1" id="KW-0175">Coiled coil</keyword>
<name>A0A067CGU1_SAPPC</name>
<dbReference type="EMBL" id="KK583229">
    <property type="protein sequence ID" value="KDO25746.1"/>
    <property type="molecule type" value="Genomic_DNA"/>
</dbReference>
<evidence type="ECO:0000256" key="1">
    <source>
        <dbReference type="SAM" id="Coils"/>
    </source>
</evidence>
<accession>A0A067CGU1</accession>
<dbReference type="AlphaFoldDB" id="A0A067CGU1"/>
<protein>
    <submittedName>
        <fullName evidence="2">Uncharacterized protein</fullName>
    </submittedName>
</protein>
<dbReference type="Proteomes" id="UP000030745">
    <property type="component" value="Unassembled WGS sequence"/>
</dbReference>
<keyword evidence="3" id="KW-1185">Reference proteome</keyword>
<evidence type="ECO:0000313" key="3">
    <source>
        <dbReference type="Proteomes" id="UP000030745"/>
    </source>
</evidence>
<feature type="coiled-coil region" evidence="1">
    <location>
        <begin position="22"/>
        <end position="49"/>
    </location>
</feature>
<dbReference type="GeneID" id="24131243"/>
<gene>
    <name evidence="2" type="ORF">SPRG_09045</name>
</gene>